<sequence>MSISLMVSESRSRRVKIVKKKKEEPKICSSRLAKEIQRMSVDSYFKKTKPTSEDLLQDRRRRSGASPKRRHVSNISCSRDTLFFPFVILCFCNIYMRTHIAI</sequence>
<accession>A0AAN9NTG6</accession>
<feature type="region of interest" description="Disordered" evidence="1">
    <location>
        <begin position="44"/>
        <end position="71"/>
    </location>
</feature>
<protein>
    <submittedName>
        <fullName evidence="2">Uncharacterized protein</fullName>
    </submittedName>
</protein>
<name>A0AAN9NTG6_PHACN</name>
<evidence type="ECO:0000313" key="3">
    <source>
        <dbReference type="Proteomes" id="UP001374584"/>
    </source>
</evidence>
<dbReference type="EMBL" id="JAYMYR010000002">
    <property type="protein sequence ID" value="KAK7378160.1"/>
    <property type="molecule type" value="Genomic_DNA"/>
</dbReference>
<dbReference type="Proteomes" id="UP001374584">
    <property type="component" value="Unassembled WGS sequence"/>
</dbReference>
<dbReference type="AlphaFoldDB" id="A0AAN9NTG6"/>
<proteinExistence type="predicted"/>
<comment type="caution">
    <text evidence="2">The sequence shown here is derived from an EMBL/GenBank/DDBJ whole genome shotgun (WGS) entry which is preliminary data.</text>
</comment>
<evidence type="ECO:0000313" key="2">
    <source>
        <dbReference type="EMBL" id="KAK7378160.1"/>
    </source>
</evidence>
<evidence type="ECO:0000256" key="1">
    <source>
        <dbReference type="SAM" id="MobiDB-lite"/>
    </source>
</evidence>
<reference evidence="2 3" key="1">
    <citation type="submission" date="2024-01" db="EMBL/GenBank/DDBJ databases">
        <title>The genomes of 5 underutilized Papilionoideae crops provide insights into root nodulation and disease resistanc.</title>
        <authorList>
            <person name="Jiang F."/>
        </authorList>
    </citation>
    <scope>NUCLEOTIDE SEQUENCE [LARGE SCALE GENOMIC DNA]</scope>
    <source>
        <strain evidence="2">JINMINGXINNONG_FW02</strain>
        <tissue evidence="2">Leaves</tissue>
    </source>
</reference>
<gene>
    <name evidence="2" type="ORF">VNO80_03597</name>
</gene>
<feature type="compositionally biased region" description="Basic residues" evidence="1">
    <location>
        <begin position="59"/>
        <end position="71"/>
    </location>
</feature>
<keyword evidence="3" id="KW-1185">Reference proteome</keyword>
<organism evidence="2 3">
    <name type="scientific">Phaseolus coccineus</name>
    <name type="common">Scarlet runner bean</name>
    <name type="synonym">Phaseolus multiflorus</name>
    <dbReference type="NCBI Taxonomy" id="3886"/>
    <lineage>
        <taxon>Eukaryota</taxon>
        <taxon>Viridiplantae</taxon>
        <taxon>Streptophyta</taxon>
        <taxon>Embryophyta</taxon>
        <taxon>Tracheophyta</taxon>
        <taxon>Spermatophyta</taxon>
        <taxon>Magnoliopsida</taxon>
        <taxon>eudicotyledons</taxon>
        <taxon>Gunneridae</taxon>
        <taxon>Pentapetalae</taxon>
        <taxon>rosids</taxon>
        <taxon>fabids</taxon>
        <taxon>Fabales</taxon>
        <taxon>Fabaceae</taxon>
        <taxon>Papilionoideae</taxon>
        <taxon>50 kb inversion clade</taxon>
        <taxon>NPAAA clade</taxon>
        <taxon>indigoferoid/millettioid clade</taxon>
        <taxon>Phaseoleae</taxon>
        <taxon>Phaseolus</taxon>
    </lineage>
</organism>